<dbReference type="SMART" id="SM00228">
    <property type="entry name" value="PDZ"/>
    <property type="match status" value="1"/>
</dbReference>
<dbReference type="GO" id="GO:0005085">
    <property type="term" value="F:guanyl-nucleotide exchange factor activity"/>
    <property type="evidence" value="ECO:0007669"/>
    <property type="project" value="TreeGrafter"/>
</dbReference>
<feature type="domain" description="PDZ" evidence="2">
    <location>
        <begin position="40"/>
        <end position="105"/>
    </location>
</feature>
<dbReference type="SUPFAM" id="SSF50156">
    <property type="entry name" value="PDZ domain-like"/>
    <property type="match status" value="1"/>
</dbReference>
<reference evidence="3" key="2">
    <citation type="submission" date="2014-07" db="EMBL/GenBank/DDBJ databases">
        <authorList>
            <person name="Hull J."/>
        </authorList>
    </citation>
    <scope>NUCLEOTIDE SEQUENCE</scope>
</reference>
<dbReference type="GO" id="GO:0001664">
    <property type="term" value="F:G protein-coupled receptor binding"/>
    <property type="evidence" value="ECO:0007669"/>
    <property type="project" value="TreeGrafter"/>
</dbReference>
<gene>
    <name evidence="3" type="ORF">CM83_50665</name>
</gene>
<dbReference type="Pfam" id="PF00595">
    <property type="entry name" value="PDZ"/>
    <property type="match status" value="1"/>
</dbReference>
<evidence type="ECO:0000313" key="3">
    <source>
        <dbReference type="EMBL" id="JAG09604.1"/>
    </source>
</evidence>
<dbReference type="PANTHER" id="PTHR45872:SF2">
    <property type="entry name" value="RHO GUANINE NUCLEOTIDE EXCHANGE FACTOR 2, ISOFORM D"/>
    <property type="match status" value="1"/>
</dbReference>
<sequence>MDLNSSGVHEKRLSNGPSFRRGPGRESSHHMTTLPTHCTTLTIYKDEKGYGMKVSGDNPVYVQSVKEGGAAEKAGLHSGDTILKVNGVNVTSLTHTEVVELIKGTTVETPNGPVRLVHISLPESADPNHQGAWFNIVQQ</sequence>
<dbReference type="EMBL" id="GBHO01034000">
    <property type="protein sequence ID" value="JAG09604.1"/>
    <property type="molecule type" value="Transcribed_RNA"/>
</dbReference>
<dbReference type="InterPro" id="IPR001478">
    <property type="entry name" value="PDZ"/>
</dbReference>
<protein>
    <submittedName>
        <fullName evidence="3">Rho guanine nucleotide exchange factor 12</fullName>
    </submittedName>
</protein>
<dbReference type="InterPro" id="IPR036034">
    <property type="entry name" value="PDZ_sf"/>
</dbReference>
<evidence type="ECO:0000256" key="1">
    <source>
        <dbReference type="SAM" id="MobiDB-lite"/>
    </source>
</evidence>
<dbReference type="PANTHER" id="PTHR45872">
    <property type="entry name" value="RHO GUANINE NUCLEOTIDE EXCHANGE FACTOR 2, ISOFORM D"/>
    <property type="match status" value="1"/>
</dbReference>
<dbReference type="GO" id="GO:0005737">
    <property type="term" value="C:cytoplasm"/>
    <property type="evidence" value="ECO:0007669"/>
    <property type="project" value="TreeGrafter"/>
</dbReference>
<dbReference type="PROSITE" id="PS50106">
    <property type="entry name" value="PDZ"/>
    <property type="match status" value="1"/>
</dbReference>
<feature type="region of interest" description="Disordered" evidence="1">
    <location>
        <begin position="1"/>
        <end position="34"/>
    </location>
</feature>
<dbReference type="Gene3D" id="2.30.42.10">
    <property type="match status" value="1"/>
</dbReference>
<accession>A0A0A9WPF3</accession>
<dbReference type="GO" id="GO:0007186">
    <property type="term" value="P:G protein-coupled receptor signaling pathway"/>
    <property type="evidence" value="ECO:0007669"/>
    <property type="project" value="TreeGrafter"/>
</dbReference>
<dbReference type="AlphaFoldDB" id="A0A0A9WPF3"/>
<name>A0A0A9WPF3_LYGHE</name>
<reference evidence="3" key="1">
    <citation type="journal article" date="2014" name="PLoS ONE">
        <title>Transcriptome-Based Identification of ABC Transporters in the Western Tarnished Plant Bug Lygus hesperus.</title>
        <authorList>
            <person name="Hull J.J."/>
            <person name="Chaney K."/>
            <person name="Geib S.M."/>
            <person name="Fabrick J.A."/>
            <person name="Brent C.S."/>
            <person name="Walsh D."/>
            <person name="Lavine L.C."/>
        </authorList>
    </citation>
    <scope>NUCLEOTIDE SEQUENCE</scope>
</reference>
<proteinExistence type="predicted"/>
<organism evidence="3">
    <name type="scientific">Lygus hesperus</name>
    <name type="common">Western plant bug</name>
    <dbReference type="NCBI Taxonomy" id="30085"/>
    <lineage>
        <taxon>Eukaryota</taxon>
        <taxon>Metazoa</taxon>
        <taxon>Ecdysozoa</taxon>
        <taxon>Arthropoda</taxon>
        <taxon>Hexapoda</taxon>
        <taxon>Insecta</taxon>
        <taxon>Pterygota</taxon>
        <taxon>Neoptera</taxon>
        <taxon>Paraneoptera</taxon>
        <taxon>Hemiptera</taxon>
        <taxon>Heteroptera</taxon>
        <taxon>Panheteroptera</taxon>
        <taxon>Cimicomorpha</taxon>
        <taxon>Miridae</taxon>
        <taxon>Mirini</taxon>
        <taxon>Lygus</taxon>
    </lineage>
</organism>
<evidence type="ECO:0000259" key="2">
    <source>
        <dbReference type="PROSITE" id="PS50106"/>
    </source>
</evidence>